<gene>
    <name evidence="7" type="ORF">g.1846</name>
</gene>
<dbReference type="SMART" id="SM00112">
    <property type="entry name" value="CA"/>
    <property type="match status" value="1"/>
</dbReference>
<proteinExistence type="predicted"/>
<feature type="non-terminal residue" evidence="7">
    <location>
        <position position="1"/>
    </location>
</feature>
<dbReference type="GO" id="GO:0016342">
    <property type="term" value="C:catenin complex"/>
    <property type="evidence" value="ECO:0007669"/>
    <property type="project" value="TreeGrafter"/>
</dbReference>
<dbReference type="GO" id="GO:0005509">
    <property type="term" value="F:calcium ion binding"/>
    <property type="evidence" value="ECO:0007669"/>
    <property type="project" value="UniProtKB-UniRule"/>
</dbReference>
<feature type="domain" description="Cadherin" evidence="6">
    <location>
        <begin position="1"/>
        <end position="102"/>
    </location>
</feature>
<feature type="domain" description="Cadherin" evidence="6">
    <location>
        <begin position="115"/>
        <end position="204"/>
    </location>
</feature>
<evidence type="ECO:0000256" key="2">
    <source>
        <dbReference type="ARBA" id="ARBA00022737"/>
    </source>
</evidence>
<dbReference type="PANTHER" id="PTHR24027:SF438">
    <property type="entry name" value="CADHERIN 23"/>
    <property type="match status" value="1"/>
</dbReference>
<keyword evidence="2" id="KW-0677">Repeat</keyword>
<evidence type="ECO:0000259" key="6">
    <source>
        <dbReference type="PROSITE" id="PS50268"/>
    </source>
</evidence>
<dbReference type="EMBL" id="GEDC01027648">
    <property type="protein sequence ID" value="JAS09650.1"/>
    <property type="molecule type" value="Transcribed_RNA"/>
</dbReference>
<dbReference type="InterPro" id="IPR039808">
    <property type="entry name" value="Cadherin"/>
</dbReference>
<dbReference type="GO" id="GO:0031175">
    <property type="term" value="P:neuron projection development"/>
    <property type="evidence" value="ECO:0007669"/>
    <property type="project" value="TreeGrafter"/>
</dbReference>
<evidence type="ECO:0000313" key="7">
    <source>
        <dbReference type="EMBL" id="JAS09650.1"/>
    </source>
</evidence>
<organism evidence="7">
    <name type="scientific">Clastoptera arizonana</name>
    <name type="common">Arizona spittle bug</name>
    <dbReference type="NCBI Taxonomy" id="38151"/>
    <lineage>
        <taxon>Eukaryota</taxon>
        <taxon>Metazoa</taxon>
        <taxon>Ecdysozoa</taxon>
        <taxon>Arthropoda</taxon>
        <taxon>Hexapoda</taxon>
        <taxon>Insecta</taxon>
        <taxon>Pterygota</taxon>
        <taxon>Neoptera</taxon>
        <taxon>Paraneoptera</taxon>
        <taxon>Hemiptera</taxon>
        <taxon>Auchenorrhyncha</taxon>
        <taxon>Cercopoidea</taxon>
        <taxon>Clastopteridae</taxon>
        <taxon>Clastoptera</taxon>
    </lineage>
</organism>
<dbReference type="GO" id="GO:0016477">
    <property type="term" value="P:cell migration"/>
    <property type="evidence" value="ECO:0007669"/>
    <property type="project" value="TreeGrafter"/>
</dbReference>
<sequence length="207" mass="23304">ILAKDYDEYKNGPPFTFYLDPNASSVMKSNFKIDFNKHGANGEGSGILSSLYPLDREKVKEYLIPIVITDSGKPALTGTNTLTVIVGDINDHKMEAGSKEILVYSYMGQMLEAEIGRVYVNDPDDWDVHDKKYYWNVREHSRFKLNEETGVITIKQGTPRGQYNLLFKVYDREHSQSDIPATVLVTVKDISSEAVLKSGSVRLFGIT</sequence>
<dbReference type="InterPro" id="IPR002126">
    <property type="entry name" value="Cadherin-like_dom"/>
</dbReference>
<keyword evidence="3 5" id="KW-0106">Calcium</keyword>
<accession>A0A1B6C8T8</accession>
<dbReference type="GO" id="GO:0045296">
    <property type="term" value="F:cadherin binding"/>
    <property type="evidence" value="ECO:0007669"/>
    <property type="project" value="TreeGrafter"/>
</dbReference>
<dbReference type="Gene3D" id="2.60.40.60">
    <property type="entry name" value="Cadherins"/>
    <property type="match status" value="2"/>
</dbReference>
<dbReference type="AlphaFoldDB" id="A0A1B6C8T8"/>
<feature type="non-terminal residue" evidence="7">
    <location>
        <position position="207"/>
    </location>
</feature>
<protein>
    <recommendedName>
        <fullName evidence="6">Cadherin domain-containing protein</fullName>
    </recommendedName>
</protein>
<dbReference type="GO" id="GO:0008013">
    <property type="term" value="F:beta-catenin binding"/>
    <property type="evidence" value="ECO:0007669"/>
    <property type="project" value="TreeGrafter"/>
</dbReference>
<dbReference type="GO" id="GO:0007156">
    <property type="term" value="P:homophilic cell adhesion via plasma membrane adhesion molecules"/>
    <property type="evidence" value="ECO:0007669"/>
    <property type="project" value="InterPro"/>
</dbReference>
<dbReference type="PANTHER" id="PTHR24027">
    <property type="entry name" value="CADHERIN-23"/>
    <property type="match status" value="1"/>
</dbReference>
<dbReference type="SUPFAM" id="SSF49313">
    <property type="entry name" value="Cadherin-like"/>
    <property type="match status" value="2"/>
</dbReference>
<reference evidence="7" key="1">
    <citation type="submission" date="2015-12" db="EMBL/GenBank/DDBJ databases">
        <title>De novo transcriptome assembly of four potential Pierce s Disease insect vectors from Arizona vineyards.</title>
        <authorList>
            <person name="Tassone E.E."/>
        </authorList>
    </citation>
    <scope>NUCLEOTIDE SEQUENCE</scope>
</reference>
<dbReference type="PROSITE" id="PS50268">
    <property type="entry name" value="CADHERIN_2"/>
    <property type="match status" value="2"/>
</dbReference>
<dbReference type="CDD" id="cd11304">
    <property type="entry name" value="Cadherin_repeat"/>
    <property type="match status" value="2"/>
</dbReference>
<evidence type="ECO:0000256" key="4">
    <source>
        <dbReference type="ARBA" id="ARBA00023136"/>
    </source>
</evidence>
<name>A0A1B6C8T8_9HEMI</name>
<evidence type="ECO:0000256" key="3">
    <source>
        <dbReference type="ARBA" id="ARBA00022837"/>
    </source>
</evidence>
<dbReference type="Pfam" id="PF00028">
    <property type="entry name" value="Cadherin"/>
    <property type="match status" value="1"/>
</dbReference>
<comment type="subcellular location">
    <subcellularLocation>
        <location evidence="1">Membrane</location>
    </subcellularLocation>
</comment>
<evidence type="ECO:0000256" key="5">
    <source>
        <dbReference type="PROSITE-ProRule" id="PRU00043"/>
    </source>
</evidence>
<dbReference type="InterPro" id="IPR015919">
    <property type="entry name" value="Cadherin-like_sf"/>
</dbReference>
<keyword evidence="4" id="KW-0472">Membrane</keyword>
<evidence type="ECO:0000256" key="1">
    <source>
        <dbReference type="ARBA" id="ARBA00004370"/>
    </source>
</evidence>